<proteinExistence type="predicted"/>
<dbReference type="PANTHER" id="PTHR43546:SF3">
    <property type="entry name" value="UPF0173 METAL-DEPENDENT HYDROLASE MJ1163"/>
    <property type="match status" value="1"/>
</dbReference>
<accession>A0A1T4VQ69</accession>
<dbReference type="STRING" id="1121442.SAMN02745702_00767"/>
<dbReference type="AlphaFoldDB" id="A0A1T4VQ69"/>
<dbReference type="PANTHER" id="PTHR43546">
    <property type="entry name" value="UPF0173 METAL-DEPENDENT HYDROLASE MJ1163-RELATED"/>
    <property type="match status" value="1"/>
</dbReference>
<dbReference type="Proteomes" id="UP000189733">
    <property type="component" value="Unassembled WGS sequence"/>
</dbReference>
<gene>
    <name evidence="2" type="ORF">SAMN02745702_00767</name>
</gene>
<dbReference type="Pfam" id="PF12706">
    <property type="entry name" value="Lactamase_B_2"/>
    <property type="match status" value="1"/>
</dbReference>
<dbReference type="Gene3D" id="3.60.15.10">
    <property type="entry name" value="Ribonuclease Z/Hydroxyacylglutathione hydrolase-like"/>
    <property type="match status" value="1"/>
</dbReference>
<evidence type="ECO:0000313" key="2">
    <source>
        <dbReference type="EMBL" id="SKA67133.1"/>
    </source>
</evidence>
<dbReference type="InterPro" id="IPR036866">
    <property type="entry name" value="RibonucZ/Hydroxyglut_hydro"/>
</dbReference>
<dbReference type="InterPro" id="IPR050114">
    <property type="entry name" value="UPF0173_UPF0282_UlaG_hydrolase"/>
</dbReference>
<sequence length="272" mass="30217">MNLHQQLFSEHTPEDHLDIFWLGQAGFFFRTDAGLSLAVDPYLTDCGERIKNYKGFKRLTPKLIQPKDFCPRYVLSTHHHFDHLDYDAIPDIAAQGTSEFLAPESCCTLMHDEMGIDSQRLTALSPGDELHLDRDLTLYVFDADHGAMAPEAIGLGIEYRGLRIYISGDTGFSPEIFRTVHKFQPHVGILSVNGAFGNLTGTEGGQLAGLLNLSLAIPCHFGTFAEHGGDPASFISSVKEHAPTCTPFLMAQGERLRLNAYDYSDSQEQERL</sequence>
<dbReference type="EMBL" id="FUYA01000002">
    <property type="protein sequence ID" value="SKA67133.1"/>
    <property type="molecule type" value="Genomic_DNA"/>
</dbReference>
<reference evidence="2 3" key="1">
    <citation type="submission" date="2017-02" db="EMBL/GenBank/DDBJ databases">
        <authorList>
            <person name="Peterson S.W."/>
        </authorList>
    </citation>
    <scope>NUCLEOTIDE SEQUENCE [LARGE SCALE GENOMIC DNA]</scope>
    <source>
        <strain evidence="2 3">DSM 18034</strain>
    </source>
</reference>
<evidence type="ECO:0000313" key="3">
    <source>
        <dbReference type="Proteomes" id="UP000189733"/>
    </source>
</evidence>
<organism evidence="2 3">
    <name type="scientific">Desulfobaculum bizertense DSM 18034</name>
    <dbReference type="NCBI Taxonomy" id="1121442"/>
    <lineage>
        <taxon>Bacteria</taxon>
        <taxon>Pseudomonadati</taxon>
        <taxon>Thermodesulfobacteriota</taxon>
        <taxon>Desulfovibrionia</taxon>
        <taxon>Desulfovibrionales</taxon>
        <taxon>Desulfovibrionaceae</taxon>
        <taxon>Desulfobaculum</taxon>
    </lineage>
</organism>
<feature type="domain" description="Metallo-beta-lactamase" evidence="1">
    <location>
        <begin position="43"/>
        <end position="184"/>
    </location>
</feature>
<dbReference type="InterPro" id="IPR001279">
    <property type="entry name" value="Metallo-B-lactamas"/>
</dbReference>
<dbReference type="SUPFAM" id="SSF56281">
    <property type="entry name" value="Metallo-hydrolase/oxidoreductase"/>
    <property type="match status" value="1"/>
</dbReference>
<evidence type="ECO:0000259" key="1">
    <source>
        <dbReference type="Pfam" id="PF12706"/>
    </source>
</evidence>
<keyword evidence="3" id="KW-1185">Reference proteome</keyword>
<protein>
    <submittedName>
        <fullName evidence="2">L-ascorbate 6-phosphate lactonase</fullName>
    </submittedName>
</protein>
<name>A0A1T4VQ69_9BACT</name>